<dbReference type="InterPro" id="IPR013022">
    <property type="entry name" value="Xyl_isomerase-like_TIM-brl"/>
</dbReference>
<dbReference type="InterPro" id="IPR050312">
    <property type="entry name" value="IolE/XylAMocC-like"/>
</dbReference>
<proteinExistence type="predicted"/>
<name>A0ABR8MNT5_9BACL</name>
<sequence length="261" mass="29974">MRRMGIGVQLYTLRDEMEKDVQETLRKVAALGYEGVEFAGYFDVPAKQMRAWLDELGLAAFSTHVGLTRLRNDLQGEIAYAKAIGARYMPCSYIEPEDRQSAEDWRGLINYFKTTAEEVNKQGLQFCYHNHEFEFETKLDGRSVYDQLFSQISEQAMKSELDVCWVQFANEDPLAYIRRYAGRLPLLHLKDFTHGDDNQMITLQLGQGKVNLPAVLEEASHADVEWLIVEQDVCQSPPFESIEASMQWLKDHYLTKVGVST</sequence>
<dbReference type="Proteomes" id="UP000609346">
    <property type="component" value="Unassembled WGS sequence"/>
</dbReference>
<feature type="domain" description="Xylose isomerase-like TIM barrel" evidence="1">
    <location>
        <begin position="25"/>
        <end position="251"/>
    </location>
</feature>
<keyword evidence="3" id="KW-1185">Reference proteome</keyword>
<evidence type="ECO:0000313" key="2">
    <source>
        <dbReference type="EMBL" id="MBD3917666.1"/>
    </source>
</evidence>
<evidence type="ECO:0000313" key="3">
    <source>
        <dbReference type="Proteomes" id="UP000609346"/>
    </source>
</evidence>
<dbReference type="EMBL" id="JACXZA010000001">
    <property type="protein sequence ID" value="MBD3917666.1"/>
    <property type="molecule type" value="Genomic_DNA"/>
</dbReference>
<dbReference type="RefSeq" id="WP_191201942.1">
    <property type="nucleotide sequence ID" value="NZ_JACXZA010000001.1"/>
</dbReference>
<dbReference type="InterPro" id="IPR036237">
    <property type="entry name" value="Xyl_isomerase-like_sf"/>
</dbReference>
<comment type="caution">
    <text evidence="2">The sequence shown here is derived from an EMBL/GenBank/DDBJ whole genome shotgun (WGS) entry which is preliminary data.</text>
</comment>
<dbReference type="Pfam" id="PF01261">
    <property type="entry name" value="AP_endonuc_2"/>
    <property type="match status" value="1"/>
</dbReference>
<organism evidence="2 3">
    <name type="scientific">Paenibacillus terricola</name>
    <dbReference type="NCBI Taxonomy" id="2763503"/>
    <lineage>
        <taxon>Bacteria</taxon>
        <taxon>Bacillati</taxon>
        <taxon>Bacillota</taxon>
        <taxon>Bacilli</taxon>
        <taxon>Bacillales</taxon>
        <taxon>Paenibacillaceae</taxon>
        <taxon>Paenibacillus</taxon>
    </lineage>
</organism>
<dbReference type="PANTHER" id="PTHR12110">
    <property type="entry name" value="HYDROXYPYRUVATE ISOMERASE"/>
    <property type="match status" value="1"/>
</dbReference>
<protein>
    <submittedName>
        <fullName evidence="2">Sugar phosphate isomerase/epimerase</fullName>
    </submittedName>
</protein>
<keyword evidence="2" id="KW-0413">Isomerase</keyword>
<evidence type="ECO:0000259" key="1">
    <source>
        <dbReference type="Pfam" id="PF01261"/>
    </source>
</evidence>
<reference evidence="2 3" key="1">
    <citation type="submission" date="2020-09" db="EMBL/GenBank/DDBJ databases">
        <title>Paenibacillus sp. strain PR3 16S rRNA gene Genome sequencing and assembly.</title>
        <authorList>
            <person name="Kim J."/>
        </authorList>
    </citation>
    <scope>NUCLEOTIDE SEQUENCE [LARGE SCALE GENOMIC DNA]</scope>
    <source>
        <strain evidence="2 3">PR3</strain>
    </source>
</reference>
<accession>A0ABR8MNT5</accession>
<gene>
    <name evidence="2" type="ORF">H8B09_02795</name>
</gene>
<dbReference type="GO" id="GO:0016853">
    <property type="term" value="F:isomerase activity"/>
    <property type="evidence" value="ECO:0007669"/>
    <property type="project" value="UniProtKB-KW"/>
</dbReference>
<dbReference type="Gene3D" id="3.20.20.150">
    <property type="entry name" value="Divalent-metal-dependent TIM barrel enzymes"/>
    <property type="match status" value="1"/>
</dbReference>
<dbReference type="SUPFAM" id="SSF51658">
    <property type="entry name" value="Xylose isomerase-like"/>
    <property type="match status" value="1"/>
</dbReference>
<dbReference type="PANTHER" id="PTHR12110:SF41">
    <property type="entry name" value="INOSOSE DEHYDRATASE"/>
    <property type="match status" value="1"/>
</dbReference>